<dbReference type="SMART" id="SM00382">
    <property type="entry name" value="AAA"/>
    <property type="match status" value="1"/>
</dbReference>
<evidence type="ECO:0000256" key="2">
    <source>
        <dbReference type="ARBA" id="ARBA00022741"/>
    </source>
</evidence>
<keyword evidence="3" id="KW-0067">ATP-binding</keyword>
<dbReference type="GO" id="GO:0005524">
    <property type="term" value="F:ATP binding"/>
    <property type="evidence" value="ECO:0007669"/>
    <property type="project" value="UniProtKB-KW"/>
</dbReference>
<dbReference type="InterPro" id="IPR027417">
    <property type="entry name" value="P-loop_NTPase"/>
</dbReference>
<organism evidence="5 6">
    <name type="scientific">candidate division Kazan bacterium GW2011_GWB1_52_7</name>
    <dbReference type="NCBI Taxonomy" id="1620414"/>
    <lineage>
        <taxon>Bacteria</taxon>
        <taxon>Bacteria division Kazan-3B-28</taxon>
    </lineage>
</organism>
<dbReference type="AlphaFoldDB" id="A0A0G1X6G2"/>
<dbReference type="InterPro" id="IPR020568">
    <property type="entry name" value="Ribosomal_Su5_D2-typ_SF"/>
</dbReference>
<dbReference type="InterPro" id="IPR004482">
    <property type="entry name" value="Mg_chelat-rel"/>
</dbReference>
<comment type="caution">
    <text evidence="5">The sequence shown here is derived from an EMBL/GenBank/DDBJ whole genome shotgun (WGS) entry which is preliminary data.</text>
</comment>
<name>A0A0G1X6G2_UNCK3</name>
<evidence type="ECO:0000256" key="3">
    <source>
        <dbReference type="ARBA" id="ARBA00022840"/>
    </source>
</evidence>
<evidence type="ECO:0000313" key="5">
    <source>
        <dbReference type="EMBL" id="KKW26576.1"/>
    </source>
</evidence>
<dbReference type="GO" id="GO:0003677">
    <property type="term" value="F:DNA binding"/>
    <property type="evidence" value="ECO:0007669"/>
    <property type="project" value="InterPro"/>
</dbReference>
<dbReference type="SUPFAM" id="SSF54211">
    <property type="entry name" value="Ribosomal protein S5 domain 2-like"/>
    <property type="match status" value="1"/>
</dbReference>
<proteinExistence type="inferred from homology"/>
<gene>
    <name evidence="5" type="ORF">VF00_C0003G0006</name>
</gene>
<dbReference type="PRINTS" id="PR01657">
    <property type="entry name" value="MCMFAMILY"/>
</dbReference>
<dbReference type="InterPro" id="IPR025158">
    <property type="entry name" value="Mg_chelat-rel_C"/>
</dbReference>
<dbReference type="InterPro" id="IPR001208">
    <property type="entry name" value="MCM_dom"/>
</dbReference>
<feature type="domain" description="MCM C-terminal AAA(+) ATPase" evidence="4">
    <location>
        <begin position="291"/>
        <end position="388"/>
    </location>
</feature>
<dbReference type="NCBIfam" id="TIGR00368">
    <property type="entry name" value="YifB family Mg chelatase-like AAA ATPase"/>
    <property type="match status" value="1"/>
</dbReference>
<evidence type="ECO:0000313" key="6">
    <source>
        <dbReference type="Proteomes" id="UP000034913"/>
    </source>
</evidence>
<dbReference type="Pfam" id="PF01078">
    <property type="entry name" value="Mg_chelatase"/>
    <property type="match status" value="1"/>
</dbReference>
<dbReference type="Pfam" id="PF13335">
    <property type="entry name" value="Mg_chelatase_C"/>
    <property type="match status" value="1"/>
</dbReference>
<reference evidence="5 6" key="1">
    <citation type="journal article" date="2015" name="Nature">
        <title>rRNA introns, odd ribosomes, and small enigmatic genomes across a large radiation of phyla.</title>
        <authorList>
            <person name="Brown C.T."/>
            <person name="Hug L.A."/>
            <person name="Thomas B.C."/>
            <person name="Sharon I."/>
            <person name="Castelle C.J."/>
            <person name="Singh A."/>
            <person name="Wilkins M.J."/>
            <person name="Williams K.H."/>
            <person name="Banfield J.F."/>
        </authorList>
    </citation>
    <scope>NUCLEOTIDE SEQUENCE [LARGE SCALE GENOMIC DNA]</scope>
</reference>
<dbReference type="Pfam" id="PF13541">
    <property type="entry name" value="ChlI"/>
    <property type="match status" value="1"/>
</dbReference>
<dbReference type="InterPro" id="IPR003593">
    <property type="entry name" value="AAA+_ATPase"/>
</dbReference>
<evidence type="ECO:0000256" key="1">
    <source>
        <dbReference type="ARBA" id="ARBA00006354"/>
    </source>
</evidence>
<keyword evidence="2" id="KW-0547">Nucleotide-binding</keyword>
<dbReference type="PANTHER" id="PTHR32039:SF7">
    <property type="entry name" value="COMPETENCE PROTEIN COMM"/>
    <property type="match status" value="1"/>
</dbReference>
<dbReference type="PANTHER" id="PTHR32039">
    <property type="entry name" value="MAGNESIUM-CHELATASE SUBUNIT CHLI"/>
    <property type="match status" value="1"/>
</dbReference>
<dbReference type="InterPro" id="IPR014721">
    <property type="entry name" value="Ribsml_uS5_D2-typ_fold_subgr"/>
</dbReference>
<evidence type="ECO:0000259" key="4">
    <source>
        <dbReference type="PROSITE" id="PS50051"/>
    </source>
</evidence>
<protein>
    <submittedName>
        <fullName evidence="5">Mg chelatase, subunit ChlI</fullName>
    </submittedName>
</protein>
<sequence length="505" mass="54399">MGVVTLAKIQSAAVLGLSAVPVEVEVDISNGLPLFKIVGLPDKAVEEAKERVRSAIKNSGMHMPDKRITVNLAPADVKKIGPAYDLPIAVGLLVASGQINLPDEDSVFIGELALNGAVRHTNGVLAIASSTAKIGQATVYVPRPNADEAALVKGTTTIPVTTLKDLILHCRQEKMILPYPHKDIVPVPPSPLFDMSHIAGQEQAKRALEIAAAGGHNILMTGPPGSGKTMLAQALPGILPDMATEEILELTNIHSVAGILGNQPFVSTRPFRSPHHTSSYVALIGGGNWPQPGEVSLAHRGVLFLDELPEFPRQVLEVLRQPLEEGAVHIARAAGKVSFPARFMLVAAKNPCPCGYYNDPERQCTCSAGQIETYNRRISGPLLDRIDIHIEVPRVEYDKLRRPEAAESSTSVRQRVSSARAVQAKRFAGSPTLTNAEMTTDELKAFCALDEAGESLLESAVRTYFLSPRSFTRILKLARTIADLSSSLAIQPQYLAEAIRYKIVE</sequence>
<dbReference type="Gene3D" id="3.30.230.10">
    <property type="match status" value="1"/>
</dbReference>
<accession>A0A0G1X6G2</accession>
<dbReference type="Proteomes" id="UP000034913">
    <property type="component" value="Unassembled WGS sequence"/>
</dbReference>
<dbReference type="EMBL" id="LCRB01000003">
    <property type="protein sequence ID" value="KKW26576.1"/>
    <property type="molecule type" value="Genomic_DNA"/>
</dbReference>
<dbReference type="PROSITE" id="PS50051">
    <property type="entry name" value="MCM_2"/>
    <property type="match status" value="1"/>
</dbReference>
<dbReference type="Gene3D" id="3.40.50.300">
    <property type="entry name" value="P-loop containing nucleotide triphosphate hydrolases"/>
    <property type="match status" value="1"/>
</dbReference>
<dbReference type="InterPro" id="IPR045006">
    <property type="entry name" value="CHLI-like"/>
</dbReference>
<dbReference type="InterPro" id="IPR000523">
    <property type="entry name" value="Mg_chelatse_chII-like_cat_dom"/>
</dbReference>
<dbReference type="SUPFAM" id="SSF52540">
    <property type="entry name" value="P-loop containing nucleoside triphosphate hydrolases"/>
    <property type="match status" value="1"/>
</dbReference>
<dbReference type="PATRIC" id="fig|1620414.3.peg.576"/>
<comment type="similarity">
    <text evidence="1">Belongs to the Mg-chelatase subunits D/I family. ComM subfamily.</text>
</comment>
<dbReference type="CDD" id="cd00009">
    <property type="entry name" value="AAA"/>
    <property type="match status" value="1"/>
</dbReference>